<keyword evidence="2" id="KW-1185">Reference proteome</keyword>
<comment type="caution">
    <text evidence="1">The sequence shown here is derived from an EMBL/GenBank/DDBJ whole genome shotgun (WGS) entry which is preliminary data.</text>
</comment>
<dbReference type="PATRIC" id="fig|1263870.3.peg.2954"/>
<evidence type="ECO:0000313" key="2">
    <source>
        <dbReference type="Proteomes" id="UP000011885"/>
    </source>
</evidence>
<sequence>MVCFPSSLRADMIPVIVHTKTYGFDFNYPPAAIRIDDSVGAVDRLTQACADQNPQKPAGSAIQDVIANPQAFFMSKEVLKQQISNFDSLATVLIPLLSDETIEAEKRFHFARILTALGVRKGFDWGINRFAVKDEWDERGVKQLLFYMAKKEWLEDVDAWSLLEPRLEHERYGDRSAGEYHFPQQMMAWYIAECKKPETSDDARQAYFRALSGFAPTLAALKSCDRVFKPGPEKFEDWAREPELSGLLQRFVDGSPGGRPAFVRDESEVAEIKSVACRFASRVAGHRHGKSQMYHRFICVNGDEEYRQYFEDHLGNAYYQYQAFEALVRLEGDNAIEFLRKHANGFPGQESNLQDQATRMLAERLDDVIDAELVDSLLKIYHATERWEKKLSIVKRLFQAGATEMAEELREDVATNAPAVYFRRPLSRKWNEDGLNINRFLADLQAHGYAKSLSADQVNQAAMPFGPTAECPHPSLLSFDEQAFKALELAGLRDAVNVLTEIEVKMRGLSKLSGGEFDADLVFINQDLKTTSLRFRNQVFEYQVDRPQEHQDPIVLTMIANSLLQHFDVENFFLTFDDFEGMTDINFFYGPPSLAKLLTEKYHMPFLPGSSAYYNAAP</sequence>
<dbReference type="EMBL" id="ANOH01000197">
    <property type="protein sequence ID" value="EMI55765.1"/>
    <property type="molecule type" value="Genomic_DNA"/>
</dbReference>
<organism evidence="1 2">
    <name type="scientific">Rhodopirellula sallentina SM41</name>
    <dbReference type="NCBI Taxonomy" id="1263870"/>
    <lineage>
        <taxon>Bacteria</taxon>
        <taxon>Pseudomonadati</taxon>
        <taxon>Planctomycetota</taxon>
        <taxon>Planctomycetia</taxon>
        <taxon>Pirellulales</taxon>
        <taxon>Pirellulaceae</taxon>
        <taxon>Rhodopirellula</taxon>
    </lineage>
</organism>
<dbReference type="Proteomes" id="UP000011885">
    <property type="component" value="Unassembled WGS sequence"/>
</dbReference>
<name>M5U2V1_9BACT</name>
<protein>
    <submittedName>
        <fullName evidence="1">Uncharacterized protein</fullName>
    </submittedName>
</protein>
<proteinExistence type="predicted"/>
<accession>M5U2V1</accession>
<dbReference type="AlphaFoldDB" id="M5U2V1"/>
<gene>
    <name evidence="1" type="ORF">RSSM_02781</name>
</gene>
<evidence type="ECO:0000313" key="1">
    <source>
        <dbReference type="EMBL" id="EMI55765.1"/>
    </source>
</evidence>
<reference evidence="1 2" key="1">
    <citation type="journal article" date="2013" name="Mar. Genomics">
        <title>Expression of sulfatases in Rhodopirellula baltica and the diversity of sulfatases in the genus Rhodopirellula.</title>
        <authorList>
            <person name="Wegner C.E."/>
            <person name="Richter-Heitmann T."/>
            <person name="Klindworth A."/>
            <person name="Klockow C."/>
            <person name="Richter M."/>
            <person name="Achstetter T."/>
            <person name="Glockner F.O."/>
            <person name="Harder J."/>
        </authorList>
    </citation>
    <scope>NUCLEOTIDE SEQUENCE [LARGE SCALE GENOMIC DNA]</scope>
    <source>
        <strain evidence="1 2">SM41</strain>
    </source>
</reference>